<dbReference type="Ensembl" id="ENSOTST00005159390.1">
    <property type="protein sequence ID" value="ENSOTSP00005125985.1"/>
    <property type="gene ID" value="ENSOTSG00005050593.1"/>
</dbReference>
<keyword evidence="3" id="KW-0862">Zinc</keyword>
<evidence type="ECO:0000313" key="6">
    <source>
        <dbReference type="Ensembl" id="ENSOTSP00005125985.1"/>
    </source>
</evidence>
<dbReference type="Proteomes" id="UP000694402">
    <property type="component" value="Unassembled WGS sequence"/>
</dbReference>
<feature type="domain" description="DPH-type MB" evidence="5">
    <location>
        <begin position="103"/>
        <end position="159"/>
    </location>
</feature>
<proteinExistence type="inferred from homology"/>
<dbReference type="GO" id="GO:0008198">
    <property type="term" value="F:ferrous iron binding"/>
    <property type="evidence" value="ECO:0007669"/>
    <property type="project" value="TreeGrafter"/>
</dbReference>
<evidence type="ECO:0000256" key="4">
    <source>
        <dbReference type="ARBA" id="ARBA00023004"/>
    </source>
</evidence>
<dbReference type="InterPro" id="IPR036869">
    <property type="entry name" value="J_dom_sf"/>
</dbReference>
<dbReference type="Gene3D" id="1.10.287.110">
    <property type="entry name" value="DnaJ domain"/>
    <property type="match status" value="1"/>
</dbReference>
<dbReference type="GO" id="GO:0001671">
    <property type="term" value="F:ATPase activator activity"/>
    <property type="evidence" value="ECO:0007669"/>
    <property type="project" value="TreeGrafter"/>
</dbReference>
<dbReference type="AlphaFoldDB" id="A0AAZ3QC97"/>
<dbReference type="PROSITE" id="PS51074">
    <property type="entry name" value="DPH_MB"/>
    <property type="match status" value="1"/>
</dbReference>
<reference evidence="7" key="1">
    <citation type="journal article" date="2018" name="PLoS ONE">
        <title>Chinook salmon (Oncorhynchus tshawytscha) genome and transcriptome.</title>
        <authorList>
            <person name="Christensen K.A."/>
            <person name="Leong J.S."/>
            <person name="Sakhrani D."/>
            <person name="Biagi C.A."/>
            <person name="Minkley D.R."/>
            <person name="Withler R.E."/>
            <person name="Rondeau E.B."/>
            <person name="Koop B.F."/>
            <person name="Devlin R.H."/>
        </authorList>
    </citation>
    <scope>NUCLEOTIDE SEQUENCE [LARGE SCALE GENOMIC DNA]</scope>
</reference>
<evidence type="ECO:0000259" key="5">
    <source>
        <dbReference type="PROSITE" id="PS51074"/>
    </source>
</evidence>
<protein>
    <submittedName>
        <fullName evidence="6">DnaJ (Hsp40) homolog, subfamily C, member 24</fullName>
    </submittedName>
</protein>
<keyword evidence="2" id="KW-0479">Metal-binding</keyword>
<name>A0AAZ3QC97_ONCTS</name>
<dbReference type="InterPro" id="IPR001623">
    <property type="entry name" value="DnaJ_domain"/>
</dbReference>
<gene>
    <name evidence="6" type="primary">dnajc24</name>
</gene>
<dbReference type="GeneTree" id="ENSGT00390000005430"/>
<organism evidence="6 7">
    <name type="scientific">Oncorhynchus tshawytscha</name>
    <name type="common">Chinook salmon</name>
    <name type="synonym">Salmo tshawytscha</name>
    <dbReference type="NCBI Taxonomy" id="74940"/>
    <lineage>
        <taxon>Eukaryota</taxon>
        <taxon>Metazoa</taxon>
        <taxon>Chordata</taxon>
        <taxon>Craniata</taxon>
        <taxon>Vertebrata</taxon>
        <taxon>Euteleostomi</taxon>
        <taxon>Actinopterygii</taxon>
        <taxon>Neopterygii</taxon>
        <taxon>Teleostei</taxon>
        <taxon>Protacanthopterygii</taxon>
        <taxon>Salmoniformes</taxon>
        <taxon>Salmonidae</taxon>
        <taxon>Salmoninae</taxon>
        <taxon>Oncorhynchus</taxon>
    </lineage>
</organism>
<dbReference type="PANTHER" id="PTHR45255">
    <property type="entry name" value="DNAJ HOMOLOG SUBFAMILY C MEMBER 24"/>
    <property type="match status" value="1"/>
</dbReference>
<keyword evidence="7" id="KW-1185">Reference proteome</keyword>
<dbReference type="PANTHER" id="PTHR45255:SF1">
    <property type="entry name" value="DNAJ HOMOLOG SUBFAMILY C MEMBER 24"/>
    <property type="match status" value="1"/>
</dbReference>
<dbReference type="Pfam" id="PF00226">
    <property type="entry name" value="DnaJ"/>
    <property type="match status" value="1"/>
</dbReference>
<reference evidence="6" key="2">
    <citation type="submission" date="2025-08" db="UniProtKB">
        <authorList>
            <consortium name="Ensembl"/>
        </authorList>
    </citation>
    <scope>IDENTIFICATION</scope>
</reference>
<evidence type="ECO:0000256" key="3">
    <source>
        <dbReference type="ARBA" id="ARBA00022833"/>
    </source>
</evidence>
<dbReference type="Pfam" id="PF05207">
    <property type="entry name" value="Zn_ribbon_CSL"/>
    <property type="match status" value="1"/>
</dbReference>
<reference evidence="6" key="3">
    <citation type="submission" date="2025-09" db="UniProtKB">
        <authorList>
            <consortium name="Ensembl"/>
        </authorList>
    </citation>
    <scope>IDENTIFICATION</scope>
</reference>
<accession>A0AAZ3QC97</accession>
<sequence>MNINTPSITHILPTGCLFLAMCANQDYINPLRSSFGMSSGSVFKISLYHPDKQGPDVTVTEAEEHLHRFIEVDQAWKVLSNQETKRAYDLQLRASELNQSWPVDAHVCLDDMTWDDDNEVYTYGCRCGGEFSIGREEAEGEEAIVCCDTCSLSIEVKTTT</sequence>
<comment type="similarity">
    <text evidence="1">Belongs to the DPH4 family.</text>
</comment>
<evidence type="ECO:0000256" key="1">
    <source>
        <dbReference type="ARBA" id="ARBA00006169"/>
    </source>
</evidence>
<dbReference type="InterPro" id="IPR036671">
    <property type="entry name" value="DPH_MB_sf"/>
</dbReference>
<dbReference type="InterPro" id="IPR007872">
    <property type="entry name" value="DPH_MB_dom"/>
</dbReference>
<keyword evidence="4" id="KW-0408">Iron</keyword>
<dbReference type="SUPFAM" id="SSF144217">
    <property type="entry name" value="CSL zinc finger"/>
    <property type="match status" value="1"/>
</dbReference>
<dbReference type="SUPFAM" id="SSF46565">
    <property type="entry name" value="Chaperone J-domain"/>
    <property type="match status" value="1"/>
</dbReference>
<evidence type="ECO:0000313" key="7">
    <source>
        <dbReference type="Proteomes" id="UP000694402"/>
    </source>
</evidence>
<dbReference type="Gene3D" id="3.10.660.10">
    <property type="entry name" value="DPH Zinc finger"/>
    <property type="match status" value="1"/>
</dbReference>
<evidence type="ECO:0000256" key="2">
    <source>
        <dbReference type="ARBA" id="ARBA00022723"/>
    </source>
</evidence>